<keyword evidence="3 5" id="KW-1133">Transmembrane helix</keyword>
<feature type="transmembrane region" description="Helical" evidence="5">
    <location>
        <begin position="353"/>
        <end position="370"/>
    </location>
</feature>
<dbReference type="Proteomes" id="UP000490060">
    <property type="component" value="Unassembled WGS sequence"/>
</dbReference>
<evidence type="ECO:0000259" key="6">
    <source>
        <dbReference type="Pfam" id="PF00916"/>
    </source>
</evidence>
<dbReference type="Pfam" id="PF00916">
    <property type="entry name" value="Sulfate_transp"/>
    <property type="match status" value="1"/>
</dbReference>
<feature type="transmembrane region" description="Helical" evidence="5">
    <location>
        <begin position="330"/>
        <end position="347"/>
    </location>
</feature>
<keyword evidence="2 5" id="KW-0812">Transmembrane</keyword>
<feature type="transmembrane region" description="Helical" evidence="5">
    <location>
        <begin position="391"/>
        <end position="418"/>
    </location>
</feature>
<feature type="transmembrane region" description="Helical" evidence="5">
    <location>
        <begin position="164"/>
        <end position="185"/>
    </location>
</feature>
<evidence type="ECO:0000313" key="7">
    <source>
        <dbReference type="EMBL" id="SOU88173.1"/>
    </source>
</evidence>
<feature type="transmembrane region" description="Helical" evidence="5">
    <location>
        <begin position="9"/>
        <end position="28"/>
    </location>
</feature>
<protein>
    <submittedName>
        <fullName evidence="7">Permease, MFS superfamily putative sulfate transporter</fullName>
    </submittedName>
</protein>
<reference evidence="7 8" key="1">
    <citation type="submission" date="2017-11" db="EMBL/GenBank/DDBJ databases">
        <authorList>
            <person name="Duchaud E."/>
        </authorList>
    </citation>
    <scope>NUCLEOTIDE SEQUENCE [LARGE SCALE GENOMIC DNA]</scope>
    <source>
        <strain evidence="7 8">TNO010</strain>
    </source>
</reference>
<feature type="transmembrane region" description="Helical" evidence="5">
    <location>
        <begin position="58"/>
        <end position="76"/>
    </location>
</feature>
<evidence type="ECO:0000256" key="3">
    <source>
        <dbReference type="ARBA" id="ARBA00022989"/>
    </source>
</evidence>
<feature type="transmembrane region" description="Helical" evidence="5">
    <location>
        <begin position="106"/>
        <end position="126"/>
    </location>
</feature>
<dbReference type="InterPro" id="IPR001902">
    <property type="entry name" value="SLC26A/SulP_fam"/>
</dbReference>
<sequence>MFKYIKNDLPASVVVFFVALPLCLGIALASGAPLFSGLIAGIIGGVVVGALSGSKIGVSGPAAGLAAIVLTAIGTLGGYENFLVAVVLGGVIQVIFGFLKAGIIGYYFPSSVIKGMLTGIGIIIILKQIPHFFGYDAEPEGADSFIEASGENTFSAILNIVDNINLGATIIGFIGLAILLLWSTVLSKKGKIFQIIQGPLVAVVAGIVYYFITIQNTKYGINPAHLVSVPVPDSLDSFLGQFSFPNFSAITNPQVWVTAFTIALVASLETLLCVEASDKIDPDKNVTPTNRELLAQGTGNIISGLIGGLPITQVIVRSSANIQSGGKTKLATIIHGFLLLISVLLIPTLLNKIPLSVLAAILLVVGYNLAKPKVFKEIFQLGWKQWVPFTVTVVGIVFADLLVGIALGLMVGIVVILIKSFQNSHFLHIEDKSNGKHKIKMTLAEEVTFFNKGAILKELDSLPKETFLELDVRKTRYLDNDIIEILEDFAFKAKERNIDIQLISERGIVNNPPSYIEFFNLRTKKSA</sequence>
<evidence type="ECO:0000256" key="1">
    <source>
        <dbReference type="ARBA" id="ARBA00004141"/>
    </source>
</evidence>
<dbReference type="GO" id="GO:0016020">
    <property type="term" value="C:membrane"/>
    <property type="evidence" value="ECO:0007669"/>
    <property type="project" value="UniProtKB-SubCell"/>
</dbReference>
<feature type="transmembrane region" description="Helical" evidence="5">
    <location>
        <begin position="255"/>
        <end position="274"/>
    </location>
</feature>
<dbReference type="RefSeq" id="WP_172505006.1">
    <property type="nucleotide sequence ID" value="NZ_OENE01000007.1"/>
</dbReference>
<feature type="domain" description="SLC26A/SulP transporter" evidence="6">
    <location>
        <begin position="6"/>
        <end position="381"/>
    </location>
</feature>
<feature type="transmembrane region" description="Helical" evidence="5">
    <location>
        <begin position="82"/>
        <end position="99"/>
    </location>
</feature>
<proteinExistence type="predicted"/>
<dbReference type="InterPro" id="IPR011547">
    <property type="entry name" value="SLC26A/SulP_dom"/>
</dbReference>
<name>A0A2I2M6I4_9FLAO</name>
<keyword evidence="4 5" id="KW-0472">Membrane</keyword>
<accession>A0A2I2M6I4</accession>
<evidence type="ECO:0000256" key="2">
    <source>
        <dbReference type="ARBA" id="ARBA00022692"/>
    </source>
</evidence>
<dbReference type="PANTHER" id="PTHR11814">
    <property type="entry name" value="SULFATE TRANSPORTER"/>
    <property type="match status" value="1"/>
</dbReference>
<dbReference type="EMBL" id="OENE01000007">
    <property type="protein sequence ID" value="SOU88173.1"/>
    <property type="molecule type" value="Genomic_DNA"/>
</dbReference>
<feature type="transmembrane region" description="Helical" evidence="5">
    <location>
        <begin position="192"/>
        <end position="212"/>
    </location>
</feature>
<evidence type="ECO:0000256" key="5">
    <source>
        <dbReference type="SAM" id="Phobius"/>
    </source>
</evidence>
<dbReference type="AlphaFoldDB" id="A0A2I2M6I4"/>
<evidence type="ECO:0000256" key="4">
    <source>
        <dbReference type="ARBA" id="ARBA00023136"/>
    </source>
</evidence>
<evidence type="ECO:0000313" key="8">
    <source>
        <dbReference type="Proteomes" id="UP000490060"/>
    </source>
</evidence>
<comment type="subcellular location">
    <subcellularLocation>
        <location evidence="1">Membrane</location>
        <topology evidence="1">Multi-pass membrane protein</topology>
    </subcellularLocation>
</comment>
<organism evidence="7 8">
    <name type="scientific">Tenacibaculum finnmarkense genomovar ulcerans</name>
    <dbReference type="NCBI Taxonomy" id="2781388"/>
    <lineage>
        <taxon>Bacteria</taxon>
        <taxon>Pseudomonadati</taxon>
        <taxon>Bacteroidota</taxon>
        <taxon>Flavobacteriia</taxon>
        <taxon>Flavobacteriales</taxon>
        <taxon>Flavobacteriaceae</taxon>
        <taxon>Tenacibaculum</taxon>
        <taxon>Tenacibaculum finnmarkense</taxon>
    </lineage>
</organism>
<feature type="transmembrane region" description="Helical" evidence="5">
    <location>
        <begin position="34"/>
        <end position="51"/>
    </location>
</feature>
<dbReference type="GO" id="GO:0055085">
    <property type="term" value="P:transmembrane transport"/>
    <property type="evidence" value="ECO:0007669"/>
    <property type="project" value="InterPro"/>
</dbReference>
<gene>
    <name evidence="7" type="ORF">TNO010_150123</name>
</gene>